<dbReference type="Proteomes" id="UP000784294">
    <property type="component" value="Unassembled WGS sequence"/>
</dbReference>
<dbReference type="AlphaFoldDB" id="A0A3S5ACB3"/>
<sequence>MADAERRRAEADQARREREAFKAASRRERKRCQVLCFDRFNHFLPIVDNPSSFGVPNYSASTCLEPKVFFELNITPSAQNGLKTATSVVEPLNIGGKRKNRSGTCVATSDKPGDVGQVLGDNVRTKTSYGNKDVSTSTTLPSPFCIAANEEHRVRILHDVDLLCNLLSTAE</sequence>
<feature type="coiled-coil region" evidence="1">
    <location>
        <begin position="4"/>
        <end position="31"/>
    </location>
</feature>
<comment type="caution">
    <text evidence="2">The sequence shown here is derived from an EMBL/GenBank/DDBJ whole genome shotgun (WGS) entry which is preliminary data.</text>
</comment>
<name>A0A3S5ACB3_9PLAT</name>
<proteinExistence type="predicted"/>
<evidence type="ECO:0000313" key="2">
    <source>
        <dbReference type="EMBL" id="VEL12674.1"/>
    </source>
</evidence>
<protein>
    <submittedName>
        <fullName evidence="2">Uncharacterized protein</fullName>
    </submittedName>
</protein>
<organism evidence="2 3">
    <name type="scientific">Protopolystoma xenopodis</name>
    <dbReference type="NCBI Taxonomy" id="117903"/>
    <lineage>
        <taxon>Eukaryota</taxon>
        <taxon>Metazoa</taxon>
        <taxon>Spiralia</taxon>
        <taxon>Lophotrochozoa</taxon>
        <taxon>Platyhelminthes</taxon>
        <taxon>Monogenea</taxon>
        <taxon>Polyopisthocotylea</taxon>
        <taxon>Polystomatidea</taxon>
        <taxon>Polystomatidae</taxon>
        <taxon>Protopolystoma</taxon>
    </lineage>
</organism>
<evidence type="ECO:0000313" key="3">
    <source>
        <dbReference type="Proteomes" id="UP000784294"/>
    </source>
</evidence>
<keyword evidence="1" id="KW-0175">Coiled coil</keyword>
<evidence type="ECO:0000256" key="1">
    <source>
        <dbReference type="SAM" id="Coils"/>
    </source>
</evidence>
<gene>
    <name evidence="2" type="ORF">PXEA_LOCUS6114</name>
</gene>
<dbReference type="EMBL" id="CAAALY010015481">
    <property type="protein sequence ID" value="VEL12674.1"/>
    <property type="molecule type" value="Genomic_DNA"/>
</dbReference>
<keyword evidence="3" id="KW-1185">Reference proteome</keyword>
<accession>A0A3S5ACB3</accession>
<reference evidence="2" key="1">
    <citation type="submission" date="2018-11" db="EMBL/GenBank/DDBJ databases">
        <authorList>
            <consortium name="Pathogen Informatics"/>
        </authorList>
    </citation>
    <scope>NUCLEOTIDE SEQUENCE</scope>
</reference>